<organism evidence="2 3">
    <name type="scientific">Colletotrichum musicola</name>
    <dbReference type="NCBI Taxonomy" id="2175873"/>
    <lineage>
        <taxon>Eukaryota</taxon>
        <taxon>Fungi</taxon>
        <taxon>Dikarya</taxon>
        <taxon>Ascomycota</taxon>
        <taxon>Pezizomycotina</taxon>
        <taxon>Sordariomycetes</taxon>
        <taxon>Hypocreomycetidae</taxon>
        <taxon>Glomerellales</taxon>
        <taxon>Glomerellaceae</taxon>
        <taxon>Colletotrichum</taxon>
        <taxon>Colletotrichum orchidearum species complex</taxon>
    </lineage>
</organism>
<protein>
    <submittedName>
        <fullName evidence="2">Uncharacterized protein</fullName>
    </submittedName>
</protein>
<dbReference type="AlphaFoldDB" id="A0A8H6KPC9"/>
<sequence>MDAVRFTPPSTGEPGLEHDPFLALTQDIPPNSTPSPKKAAPPPLFFVAHGMPWDGMGMGMADRLGPVARSTTHTIPYPFSTAPPGSILIHYLAC</sequence>
<accession>A0A8H6KPC9</accession>
<keyword evidence="3" id="KW-1185">Reference proteome</keyword>
<reference evidence="2" key="1">
    <citation type="journal article" date="2020" name="Phytopathology">
        <title>Genome Sequence Resources of Colletotrichum truncatum, C. plurivorum, C. musicola, and C. sojae: Four Species Pathogenic to Soybean (Glycine max).</title>
        <authorList>
            <person name="Rogerio F."/>
            <person name="Boufleur T.R."/>
            <person name="Ciampi-Guillardi M."/>
            <person name="Sukno S.A."/>
            <person name="Thon M.R."/>
            <person name="Massola Junior N.S."/>
            <person name="Baroncelli R."/>
        </authorList>
    </citation>
    <scope>NUCLEOTIDE SEQUENCE</scope>
    <source>
        <strain evidence="2">LFN0074</strain>
    </source>
</reference>
<evidence type="ECO:0000313" key="3">
    <source>
        <dbReference type="Proteomes" id="UP000639643"/>
    </source>
</evidence>
<evidence type="ECO:0000313" key="2">
    <source>
        <dbReference type="EMBL" id="KAF6835167.1"/>
    </source>
</evidence>
<name>A0A8H6KPC9_9PEZI</name>
<feature type="region of interest" description="Disordered" evidence="1">
    <location>
        <begin position="1"/>
        <end position="41"/>
    </location>
</feature>
<comment type="caution">
    <text evidence="2">The sequence shown here is derived from an EMBL/GenBank/DDBJ whole genome shotgun (WGS) entry which is preliminary data.</text>
</comment>
<dbReference type="EMBL" id="WIGM01000182">
    <property type="protein sequence ID" value="KAF6835167.1"/>
    <property type="molecule type" value="Genomic_DNA"/>
</dbReference>
<dbReference type="Proteomes" id="UP000639643">
    <property type="component" value="Unassembled WGS sequence"/>
</dbReference>
<gene>
    <name evidence="2" type="ORF">CMUS01_05868</name>
</gene>
<proteinExistence type="predicted"/>
<evidence type="ECO:0000256" key="1">
    <source>
        <dbReference type="SAM" id="MobiDB-lite"/>
    </source>
</evidence>